<keyword evidence="3" id="KW-0472">Membrane</keyword>
<dbReference type="Proteomes" id="UP001299409">
    <property type="component" value="Unassembled WGS sequence"/>
</dbReference>
<protein>
    <recommendedName>
        <fullName evidence="2">histidine kinase</fullName>
        <ecNumber evidence="2">2.7.13.3</ecNumber>
    </recommendedName>
</protein>
<keyword evidence="3" id="KW-1133">Transmembrane helix</keyword>
<dbReference type="RefSeq" id="WP_226913977.1">
    <property type="nucleotide sequence ID" value="NZ_BAABXU010000001.1"/>
</dbReference>
<dbReference type="SUPFAM" id="SSF47384">
    <property type="entry name" value="Homodimeric domain of signal transducing histidine kinase"/>
    <property type="match status" value="1"/>
</dbReference>
<evidence type="ECO:0000313" key="5">
    <source>
        <dbReference type="Proteomes" id="UP001299409"/>
    </source>
</evidence>
<feature type="transmembrane region" description="Helical" evidence="3">
    <location>
        <begin position="36"/>
        <end position="52"/>
    </location>
</feature>
<feature type="transmembrane region" description="Helical" evidence="3">
    <location>
        <begin position="89"/>
        <end position="111"/>
    </location>
</feature>
<evidence type="ECO:0000256" key="1">
    <source>
        <dbReference type="ARBA" id="ARBA00000085"/>
    </source>
</evidence>
<dbReference type="CDD" id="cd00082">
    <property type="entry name" value="HisKA"/>
    <property type="match status" value="1"/>
</dbReference>
<comment type="caution">
    <text evidence="4">The sequence shown here is derived from an EMBL/GenBank/DDBJ whole genome shotgun (WGS) entry which is preliminary data.</text>
</comment>
<sequence length="748" mass="88774">MSIYIKLISIAICTCCLCLVRFIFNNDNRSIVKHRFMILGTFWILQVSSIFLESFYYHYKLIDILSVLSIFCMIILYNRKHIIRRSLILSLYTSMIGLNLFLIDFKINLALDDICNFIVIFFAFHREIYFYNKKIYKKCKSANSEFNRLKIITKLRLTKLDTLKSENKKIEDRLYFNNSNFKSLLSDLNMDIYFIDQSLTNIYEYTIESNSLYKISEFNNFFNTEISSNLKILEMIYNVLYDCEEHGFEIKDEKGRYHNCRLIPNTLIQDTLGVLLIKENVSEQYNIKAIHEQKYNEFKSIIDNIPYDLILEKDKKIIYQNKKIKYEDNMINLLLDKNINGDIIYNQSKDKKNDFFIKRINLDNQNENLIILKDLSEHNSLVTKMKLSKQKYESFVDIIPEGVIIIDNNSKKIKYTNKSLNYILEKYNLNCVNIYSLIENSPLNYCDLLFNMRFEHKKITNYLNEEIHFEFANMVLNINNKNIIIGVFRDITQNINNNIIKKKIEEETYIHKTKNDFLINLSHELKTPVNLIYLKNQLTRSLCEKNSIVDIGQVNLLNKELKNIKVLMNLVESIISLEKLNLNFYEDNRDYHNIVEILENIAIKLNKYEDINIIFDTDSEEIFVLIDPYNLIKVIARLISIVCRYSNNKALISFDIKQNKDKINIHIYNKNKTKENITENEANVMETAAILCKLVLNLYGGKLEIKQRFNDVNIELQSVNNIDYNIRNGLELIKEDFIEEEFQKIYNL</sequence>
<accession>A0ABS8CTI8</accession>
<feature type="transmembrane region" description="Helical" evidence="3">
    <location>
        <begin position="6"/>
        <end position="24"/>
    </location>
</feature>
<dbReference type="InterPro" id="IPR036097">
    <property type="entry name" value="HisK_dim/P_sf"/>
</dbReference>
<reference evidence="4 5" key="1">
    <citation type="submission" date="2021-10" db="EMBL/GenBank/DDBJ databases">
        <title>Collection of gut derived symbiotic bacterial strains cultured from healthy donors.</title>
        <authorList>
            <person name="Lin H."/>
            <person name="Littmann E."/>
            <person name="Claire K."/>
            <person name="Pamer E."/>
        </authorList>
    </citation>
    <scope>NUCLEOTIDE SEQUENCE [LARGE SCALE GENOMIC DNA]</scope>
    <source>
        <strain evidence="4 5">MSK.17.68</strain>
    </source>
</reference>
<dbReference type="Gene3D" id="1.10.287.130">
    <property type="match status" value="1"/>
</dbReference>
<dbReference type="EMBL" id="JAJBMB010000001">
    <property type="protein sequence ID" value="MCB5444783.1"/>
    <property type="molecule type" value="Genomic_DNA"/>
</dbReference>
<keyword evidence="3" id="KW-0812">Transmembrane</keyword>
<comment type="catalytic activity">
    <reaction evidence="1">
        <text>ATP + protein L-histidine = ADP + protein N-phospho-L-histidine.</text>
        <dbReference type="EC" id="2.7.13.3"/>
    </reaction>
</comment>
<keyword evidence="5" id="KW-1185">Reference proteome</keyword>
<name>A0ABS8CTI8_9FIRM</name>
<proteinExistence type="predicted"/>
<evidence type="ECO:0000313" key="4">
    <source>
        <dbReference type="EMBL" id="MCB5444783.1"/>
    </source>
</evidence>
<feature type="transmembrane region" description="Helical" evidence="3">
    <location>
        <begin position="58"/>
        <end position="77"/>
    </location>
</feature>
<dbReference type="InterPro" id="IPR003661">
    <property type="entry name" value="HisK_dim/P_dom"/>
</dbReference>
<organism evidence="4 5">
    <name type="scientific">Intestinibacter bartlettii</name>
    <dbReference type="NCBI Taxonomy" id="261299"/>
    <lineage>
        <taxon>Bacteria</taxon>
        <taxon>Bacillati</taxon>
        <taxon>Bacillota</taxon>
        <taxon>Clostridia</taxon>
        <taxon>Peptostreptococcales</taxon>
        <taxon>Peptostreptococcaceae</taxon>
        <taxon>Intestinibacter</taxon>
    </lineage>
</organism>
<evidence type="ECO:0000256" key="3">
    <source>
        <dbReference type="SAM" id="Phobius"/>
    </source>
</evidence>
<gene>
    <name evidence="4" type="ORF">LIP50_01050</name>
</gene>
<evidence type="ECO:0000256" key="2">
    <source>
        <dbReference type="ARBA" id="ARBA00012438"/>
    </source>
</evidence>
<dbReference type="EC" id="2.7.13.3" evidence="2"/>